<keyword evidence="2" id="KW-1185">Reference proteome</keyword>
<dbReference type="EMBL" id="AODF01000014">
    <property type="protein sequence ID" value="EUJ32104.1"/>
    <property type="molecule type" value="Genomic_DNA"/>
</dbReference>
<evidence type="ECO:0000313" key="2">
    <source>
        <dbReference type="Proteomes" id="UP000019249"/>
    </source>
</evidence>
<reference evidence="1 2" key="1">
    <citation type="journal article" date="2014" name="Int. J. Syst. Evol. Microbiol.">
        <title>Listeria floridensis sp. nov., Listeria aquatica sp. nov., Listeria cornellensis sp. nov., Listeria riparia sp. nov. and Listeria grandensis sp. nov., from agricultural and natural environments.</title>
        <authorList>
            <person name="den Bakker H.C."/>
            <person name="Warchocki S."/>
            <person name="Wright E.M."/>
            <person name="Allred A.F."/>
            <person name="Ahlstrom C."/>
            <person name="Manuel C.S."/>
            <person name="Stasiewicz M.J."/>
            <person name="Burrell A."/>
            <person name="Roof S."/>
            <person name="Strawn L."/>
            <person name="Fortes E.D."/>
            <person name="Nightingale K.K."/>
            <person name="Kephart D."/>
            <person name="Wiedmann M."/>
        </authorList>
    </citation>
    <scope>NUCLEOTIDE SEQUENCE [LARGE SCALE GENOMIC DNA]</scope>
    <source>
        <strain evidence="1 2">FSL S10-1187</strain>
    </source>
</reference>
<sequence>MEDKVGEYLENGLAGGKELHPAEKKEIPWYIPGASYRCSF</sequence>
<comment type="caution">
    <text evidence="1">The sequence shown here is derived from an EMBL/GenBank/DDBJ whole genome shotgun (WGS) entry which is preliminary data.</text>
</comment>
<proteinExistence type="predicted"/>
<gene>
    <name evidence="1" type="ORF">MFLO_07972</name>
</gene>
<accession>A0ABN0RFU4</accession>
<protein>
    <submittedName>
        <fullName evidence="1">Uncharacterized protein</fullName>
    </submittedName>
</protein>
<dbReference type="Proteomes" id="UP000019249">
    <property type="component" value="Unassembled WGS sequence"/>
</dbReference>
<evidence type="ECO:0000313" key="1">
    <source>
        <dbReference type="EMBL" id="EUJ32104.1"/>
    </source>
</evidence>
<name>A0ABN0RFU4_9LIST</name>
<organism evidence="1 2">
    <name type="scientific">Listeria floridensis FSL S10-1187</name>
    <dbReference type="NCBI Taxonomy" id="1265817"/>
    <lineage>
        <taxon>Bacteria</taxon>
        <taxon>Bacillati</taxon>
        <taxon>Bacillota</taxon>
        <taxon>Bacilli</taxon>
        <taxon>Bacillales</taxon>
        <taxon>Listeriaceae</taxon>
        <taxon>Listeria</taxon>
    </lineage>
</organism>